<dbReference type="NCBIfam" id="TIGR00181">
    <property type="entry name" value="pepF"/>
    <property type="match status" value="1"/>
</dbReference>
<dbReference type="EMBL" id="BAABQM010000006">
    <property type="protein sequence ID" value="GAA5414964.1"/>
    <property type="molecule type" value="Genomic_DNA"/>
</dbReference>
<dbReference type="InterPro" id="IPR042088">
    <property type="entry name" value="OligoPept_F_C"/>
</dbReference>
<evidence type="ECO:0000259" key="8">
    <source>
        <dbReference type="Pfam" id="PF08439"/>
    </source>
</evidence>
<evidence type="ECO:0000256" key="5">
    <source>
        <dbReference type="ARBA" id="ARBA00023049"/>
    </source>
</evidence>
<organism evidence="9 10">
    <name type="scientific">Ureaplasma ceti</name>
    <dbReference type="NCBI Taxonomy" id="3119530"/>
    <lineage>
        <taxon>Bacteria</taxon>
        <taxon>Bacillati</taxon>
        <taxon>Mycoplasmatota</taxon>
        <taxon>Mycoplasmoidales</taxon>
        <taxon>Mycoplasmoidaceae</taxon>
        <taxon>Ureaplasma</taxon>
    </lineage>
</organism>
<dbReference type="InterPro" id="IPR001567">
    <property type="entry name" value="Pept_M3A_M3B_dom"/>
</dbReference>
<dbReference type="InterPro" id="IPR013647">
    <property type="entry name" value="OligopepF_N_dom"/>
</dbReference>
<proteinExistence type="inferred from homology"/>
<keyword evidence="10" id="KW-1185">Reference proteome</keyword>
<protein>
    <recommendedName>
        <fullName evidence="6">Oligopeptidase F</fullName>
        <ecNumber evidence="6">3.4.24.-</ecNumber>
    </recommendedName>
</protein>
<dbReference type="Pfam" id="PF08439">
    <property type="entry name" value="Peptidase_M3_N"/>
    <property type="match status" value="1"/>
</dbReference>
<gene>
    <name evidence="9" type="primary">pepF</name>
    <name evidence="9" type="ORF">UREOM_6750</name>
</gene>
<evidence type="ECO:0000256" key="2">
    <source>
        <dbReference type="ARBA" id="ARBA00022723"/>
    </source>
</evidence>
<evidence type="ECO:0000313" key="9">
    <source>
        <dbReference type="EMBL" id="GAA5414964.1"/>
    </source>
</evidence>
<keyword evidence="1 6" id="KW-0645">Protease</keyword>
<reference evidence="9" key="1">
    <citation type="submission" date="2024-02" db="EMBL/GenBank/DDBJ databases">
        <title>Draft genome sequence of new strains in genus Ureaplasma.</title>
        <authorList>
            <person name="Nakajima Y."/>
            <person name="Segawa T."/>
        </authorList>
    </citation>
    <scope>NUCLEOTIDE SEQUENCE [LARGE SCALE GENOMIC DNA]</scope>
    <source>
        <strain evidence="9">OM1</strain>
    </source>
</reference>
<dbReference type="EC" id="3.4.24.-" evidence="6"/>
<dbReference type="Pfam" id="PF01432">
    <property type="entry name" value="Peptidase_M3"/>
    <property type="match status" value="1"/>
</dbReference>
<feature type="domain" description="Peptidase M3A/M3B catalytic" evidence="7">
    <location>
        <begin position="199"/>
        <end position="588"/>
    </location>
</feature>
<evidence type="ECO:0000256" key="3">
    <source>
        <dbReference type="ARBA" id="ARBA00022801"/>
    </source>
</evidence>
<comment type="caution">
    <text evidence="9">The sequence shown here is derived from an EMBL/GenBank/DDBJ whole genome shotgun (WGS) entry which is preliminary data.</text>
</comment>
<comment type="cofactor">
    <cofactor evidence="6">
        <name>Zn(2+)</name>
        <dbReference type="ChEBI" id="CHEBI:29105"/>
    </cofactor>
    <text evidence="6">Binds 1 zinc ion.</text>
</comment>
<evidence type="ECO:0000256" key="6">
    <source>
        <dbReference type="RuleBase" id="RU368091"/>
    </source>
</evidence>
<keyword evidence="4 6" id="KW-0862">Zinc</keyword>
<feature type="domain" description="Oligopeptidase F N-terminal" evidence="8">
    <location>
        <begin position="113"/>
        <end position="175"/>
    </location>
</feature>
<dbReference type="CDD" id="cd09608">
    <property type="entry name" value="M3B_PepF"/>
    <property type="match status" value="1"/>
</dbReference>
<dbReference type="InterPro" id="IPR004438">
    <property type="entry name" value="Peptidase_M3B"/>
</dbReference>
<keyword evidence="3 6" id="KW-0378">Hydrolase</keyword>
<evidence type="ECO:0000259" key="7">
    <source>
        <dbReference type="Pfam" id="PF01432"/>
    </source>
</evidence>
<keyword evidence="2 6" id="KW-0479">Metal-binding</keyword>
<dbReference type="Gene3D" id="1.20.140.70">
    <property type="entry name" value="Oligopeptidase f, N-terminal domain"/>
    <property type="match status" value="1"/>
</dbReference>
<dbReference type="SUPFAM" id="SSF55486">
    <property type="entry name" value="Metalloproteases ('zincins'), catalytic domain"/>
    <property type="match status" value="1"/>
</dbReference>
<dbReference type="RefSeq" id="WP_353290124.1">
    <property type="nucleotide sequence ID" value="NZ_BAABQM010000006.1"/>
</dbReference>
<sequence length="609" mass="71289">MTEKELAQYTWDIDDLLQGKTLEELYADWNQQKDALMAMYPHIFDSLSNFKAWMLDNEEFEKISNRLFNYLSNNMNEDLANPKWISWSQKLSNDLVSYNQLMSDYNNLVIEHEDFVKQALQDPELQEYQREFDLILRVKPHVLSKESELLLATVTRADDGFEDIYSSLTDNDLKFKNAQNANGDAVTLATQADIFKNLKSKDRELRRTSWLSFHEAFYDMRNTLTKALYYNYLMLNTNAKARKFNDYIARTAFGDEIPVSFIEHVYKEVKKYKPLIAKYQEARNEYLKKLINVDEIKPWDTRLDLVKKEVKFSLEEVKAEALNALSILGDEYKSHIQRAFDERWVSFLPNPNKQTGAYSIGGTKGLNKYYISMNYDETIQSIYTLVHELGHSMNSYYYGQKQKIYQETSIFYAEISSINNEMLLNHYLLNKYKDDPEMKLMILDEMISGFIATTSRQVIFSNFEWVANEWVNQGLPFTYENIEKTYYDLMSEYLPTKKTFEETMSSESKYGLVTPLRISHFFVGNFYVYKYAIGQVAAIIAADRVIKNEPGAKDRLFNFLSSGDSLSPLDTIKLLNVDLEQSQPWEEAGQILSSWIEEFVAVKNELMNK</sequence>
<evidence type="ECO:0000313" key="10">
    <source>
        <dbReference type="Proteomes" id="UP001449582"/>
    </source>
</evidence>
<evidence type="ECO:0000256" key="1">
    <source>
        <dbReference type="ARBA" id="ARBA00022670"/>
    </source>
</evidence>
<dbReference type="Gene3D" id="1.10.1370.20">
    <property type="entry name" value="Oligoendopeptidase f, C-terminal domain"/>
    <property type="match status" value="1"/>
</dbReference>
<accession>A0ABP9U825</accession>
<name>A0ABP9U825_9BACT</name>
<evidence type="ECO:0000256" key="4">
    <source>
        <dbReference type="ARBA" id="ARBA00022833"/>
    </source>
</evidence>
<dbReference type="Proteomes" id="UP001449582">
    <property type="component" value="Unassembled WGS sequence"/>
</dbReference>
<keyword evidence="5 6" id="KW-0482">Metalloprotease</keyword>
<comment type="similarity">
    <text evidence="6">Belongs to the peptidase M3B family.</text>
</comment>
<comment type="function">
    <text evidence="6">Has oligopeptidase activity and degrades a variety of small bioactive peptides.</text>
</comment>